<evidence type="ECO:0000313" key="2">
    <source>
        <dbReference type="EMBL" id="KZS86660.1"/>
    </source>
</evidence>
<evidence type="ECO:0000256" key="1">
    <source>
        <dbReference type="SAM" id="SignalP"/>
    </source>
</evidence>
<dbReference type="EMBL" id="KV419476">
    <property type="protein sequence ID" value="KZS86660.1"/>
    <property type="molecule type" value="Genomic_DNA"/>
</dbReference>
<keyword evidence="3" id="KW-1185">Reference proteome</keyword>
<name>A0A164MFE1_9AGAM</name>
<dbReference type="OrthoDB" id="245563at2759"/>
<feature type="non-terminal residue" evidence="2">
    <location>
        <position position="1"/>
    </location>
</feature>
<keyword evidence="1" id="KW-0732">Signal</keyword>
<proteinExistence type="predicted"/>
<feature type="chain" id="PRO_5007851773" evidence="1">
    <location>
        <begin position="38"/>
        <end position="93"/>
    </location>
</feature>
<reference evidence="2 3" key="1">
    <citation type="journal article" date="2016" name="Mol. Biol. Evol.">
        <title>Comparative Genomics of Early-Diverging Mushroom-Forming Fungi Provides Insights into the Origins of Lignocellulose Decay Capabilities.</title>
        <authorList>
            <person name="Nagy L.G."/>
            <person name="Riley R."/>
            <person name="Tritt A."/>
            <person name="Adam C."/>
            <person name="Daum C."/>
            <person name="Floudas D."/>
            <person name="Sun H."/>
            <person name="Yadav J.S."/>
            <person name="Pangilinan J."/>
            <person name="Larsson K.H."/>
            <person name="Matsuura K."/>
            <person name="Barry K."/>
            <person name="Labutti K."/>
            <person name="Kuo R."/>
            <person name="Ohm R.A."/>
            <person name="Bhattacharya S.S."/>
            <person name="Shirouzu T."/>
            <person name="Yoshinaga Y."/>
            <person name="Martin F.M."/>
            <person name="Grigoriev I.V."/>
            <person name="Hibbett D.S."/>
        </authorList>
    </citation>
    <scope>NUCLEOTIDE SEQUENCE [LARGE SCALE GENOMIC DNA]</scope>
    <source>
        <strain evidence="2 3">HHB9708</strain>
    </source>
</reference>
<evidence type="ECO:0000313" key="3">
    <source>
        <dbReference type="Proteomes" id="UP000076722"/>
    </source>
</evidence>
<gene>
    <name evidence="2" type="ORF">SISNIDRAFT_383778</name>
</gene>
<feature type="non-terminal residue" evidence="2">
    <location>
        <position position="93"/>
    </location>
</feature>
<protein>
    <submittedName>
        <fullName evidence="2">Uncharacterized protein</fullName>
    </submittedName>
</protein>
<organism evidence="2 3">
    <name type="scientific">Sistotremastrum niveocremeum HHB9708</name>
    <dbReference type="NCBI Taxonomy" id="1314777"/>
    <lineage>
        <taxon>Eukaryota</taxon>
        <taxon>Fungi</taxon>
        <taxon>Dikarya</taxon>
        <taxon>Basidiomycota</taxon>
        <taxon>Agaricomycotina</taxon>
        <taxon>Agaricomycetes</taxon>
        <taxon>Sistotremastrales</taxon>
        <taxon>Sistotremastraceae</taxon>
        <taxon>Sertulicium</taxon>
        <taxon>Sertulicium niveocremeum</taxon>
    </lineage>
</organism>
<accession>A0A164MFE1</accession>
<sequence>PNSDRNQTVRVPGRLTHTRASLCAVLLALLTMPPERALVIVYSAPQLHSLLLVNSGREAERGWQSADADLVKAIVHEVRACSAPVALKFMGKD</sequence>
<dbReference type="Proteomes" id="UP000076722">
    <property type="component" value="Unassembled WGS sequence"/>
</dbReference>
<dbReference type="AlphaFoldDB" id="A0A164MFE1"/>
<feature type="signal peptide" evidence="1">
    <location>
        <begin position="1"/>
        <end position="37"/>
    </location>
</feature>